<dbReference type="FunFam" id="1.20.1260.20:FF:000001">
    <property type="entry name" value="PPE family protein PPE41"/>
    <property type="match status" value="1"/>
</dbReference>
<feature type="domain" description="PPE" evidence="2">
    <location>
        <begin position="2"/>
        <end position="165"/>
    </location>
</feature>
<dbReference type="Pfam" id="PF00823">
    <property type="entry name" value="PPE"/>
    <property type="match status" value="1"/>
</dbReference>
<reference evidence="4 5" key="1">
    <citation type="submission" date="2016-01" db="EMBL/GenBank/DDBJ databases">
        <title>The new phylogeny of the genus Mycobacterium.</title>
        <authorList>
            <person name="Tarcisio F."/>
            <person name="Conor M."/>
            <person name="Antonella G."/>
            <person name="Elisabetta G."/>
            <person name="Giulia F.S."/>
            <person name="Sara T."/>
            <person name="Anna F."/>
            <person name="Clotilde B."/>
            <person name="Roberto B."/>
            <person name="Veronica D.S."/>
            <person name="Fabio R."/>
            <person name="Monica P."/>
            <person name="Olivier J."/>
            <person name="Enrico T."/>
            <person name="Nicola S."/>
        </authorList>
    </citation>
    <scope>NUCLEOTIDE SEQUENCE [LARGE SCALE GENOMIC DNA]</scope>
    <source>
        <strain evidence="4 5">DSM 44166</strain>
    </source>
</reference>
<dbReference type="PANTHER" id="PTHR46766">
    <property type="entry name" value="GLUTAMINE-RICH PROTEIN 2"/>
    <property type="match status" value="1"/>
</dbReference>
<evidence type="ECO:0008006" key="6">
    <source>
        <dbReference type="Google" id="ProtNLM"/>
    </source>
</evidence>
<accession>A0A1X2DWI0</accession>
<evidence type="ECO:0000259" key="3">
    <source>
        <dbReference type="Pfam" id="PF12484"/>
    </source>
</evidence>
<dbReference type="InterPro" id="IPR038332">
    <property type="entry name" value="PPE_sf"/>
</dbReference>
<organism evidence="4 5">
    <name type="scientific">Mycobacterium szulgai</name>
    <dbReference type="NCBI Taxonomy" id="1787"/>
    <lineage>
        <taxon>Bacteria</taxon>
        <taxon>Bacillati</taxon>
        <taxon>Actinomycetota</taxon>
        <taxon>Actinomycetes</taxon>
        <taxon>Mycobacteriales</taxon>
        <taxon>Mycobacteriaceae</taxon>
        <taxon>Mycobacterium</taxon>
    </lineage>
</organism>
<feature type="domain" description="PPE family C-terminal" evidence="3">
    <location>
        <begin position="238"/>
        <end position="276"/>
    </location>
</feature>
<name>A0A1X2DWI0_MYCSZ</name>
<evidence type="ECO:0000313" key="4">
    <source>
        <dbReference type="EMBL" id="ORW92039.1"/>
    </source>
</evidence>
<evidence type="ECO:0000313" key="5">
    <source>
        <dbReference type="Proteomes" id="UP000193317"/>
    </source>
</evidence>
<keyword evidence="5" id="KW-1185">Reference proteome</keyword>
<comment type="caution">
    <text evidence="4">The sequence shown here is derived from an EMBL/GenBank/DDBJ whole genome shotgun (WGS) entry which is preliminary data.</text>
</comment>
<dbReference type="InterPro" id="IPR022171">
    <property type="entry name" value="PPE_C"/>
</dbReference>
<dbReference type="EMBL" id="LQPW01000152">
    <property type="protein sequence ID" value="ORW92039.1"/>
    <property type="molecule type" value="Genomic_DNA"/>
</dbReference>
<dbReference type="InterPro" id="IPR000030">
    <property type="entry name" value="PPE_dom"/>
</dbReference>
<proteinExistence type="inferred from homology"/>
<dbReference type="SUPFAM" id="SSF140459">
    <property type="entry name" value="PE/PPE dimer-like"/>
    <property type="match status" value="1"/>
</dbReference>
<dbReference type="RefSeq" id="WP_085672559.1">
    <property type="nucleotide sequence ID" value="NZ_LQPW01000152.1"/>
</dbReference>
<dbReference type="Proteomes" id="UP000193317">
    <property type="component" value="Unassembled WGS sequence"/>
</dbReference>
<evidence type="ECO:0000259" key="2">
    <source>
        <dbReference type="Pfam" id="PF00823"/>
    </source>
</evidence>
<dbReference type="Pfam" id="PF12484">
    <property type="entry name" value="PPE-SVP"/>
    <property type="match status" value="1"/>
</dbReference>
<dbReference type="PANTHER" id="PTHR46766:SF1">
    <property type="entry name" value="GLUTAMINE-RICH PROTEIN 2"/>
    <property type="match status" value="1"/>
</dbReference>
<sequence>MDFAALPPEINSARMYAGPGSGPMLAAAAAWDEMSAELYRAAASFTAVISGLTDSAWQGLSAAAMAAAAAGQVAWTTTAAALAEHTATAARAAATAYETAFAMTVPPPLIAANRAVLMTLVATNFLGQNTPAIAATEAQYGQMWAQDAAAMYGYAGASAAASTLTPFAAPAGHVSISAMEIASLPLLGVRIATIPATYITAALGGKNVGNMLERLSNAATPVTATRVTATPMTAAPVTAALGRAGTVGKLSVPRSWASTSPAIETVNLASGRISYPESQRIGTLPATIGQWRSPRRLYPTRTAAAGEAKCSNARSMQPR</sequence>
<dbReference type="GO" id="GO:0052572">
    <property type="term" value="P:response to host immune response"/>
    <property type="evidence" value="ECO:0007669"/>
    <property type="project" value="TreeGrafter"/>
</dbReference>
<comment type="similarity">
    <text evidence="1">Belongs to the mycobacterial PPE family.</text>
</comment>
<evidence type="ECO:0000256" key="1">
    <source>
        <dbReference type="ARBA" id="ARBA00010652"/>
    </source>
</evidence>
<dbReference type="OrthoDB" id="4764793at2"/>
<dbReference type="Gene3D" id="1.20.1260.20">
    <property type="entry name" value="PPE superfamily"/>
    <property type="match status" value="1"/>
</dbReference>
<dbReference type="AlphaFoldDB" id="A0A1X2DWI0"/>
<protein>
    <recommendedName>
        <fullName evidence="6">PPE family domain-containing protein</fullName>
    </recommendedName>
</protein>
<gene>
    <name evidence="4" type="ORF">AWC27_09335</name>
</gene>